<dbReference type="EMBL" id="KE346365">
    <property type="protein sequence ID" value="KJE93288.1"/>
    <property type="molecule type" value="Genomic_DNA"/>
</dbReference>
<dbReference type="InterPro" id="IPR008352">
    <property type="entry name" value="MAPK_HOG-like"/>
</dbReference>
<dbReference type="AlphaFoldDB" id="A0A0D2VR23"/>
<dbReference type="Proteomes" id="UP000008743">
    <property type="component" value="Unassembled WGS sequence"/>
</dbReference>
<protein>
    <recommendedName>
        <fullName evidence="2">mitogen-activated protein kinase</fullName>
        <ecNumber evidence="2">2.7.11.24</ecNumber>
    </recommendedName>
</protein>
<evidence type="ECO:0000256" key="9">
    <source>
        <dbReference type="PROSITE-ProRule" id="PRU10141"/>
    </source>
</evidence>
<evidence type="ECO:0000259" key="10">
    <source>
        <dbReference type="PROSITE" id="PS50011"/>
    </source>
</evidence>
<keyword evidence="3" id="KW-0723">Serine/threonine-protein kinase</keyword>
<dbReference type="PANTHER" id="PTHR24055">
    <property type="entry name" value="MITOGEN-ACTIVATED PROTEIN KINASE"/>
    <property type="match status" value="1"/>
</dbReference>
<evidence type="ECO:0000256" key="4">
    <source>
        <dbReference type="ARBA" id="ARBA00022553"/>
    </source>
</evidence>
<evidence type="ECO:0000256" key="3">
    <source>
        <dbReference type="ARBA" id="ARBA00022527"/>
    </source>
</evidence>
<dbReference type="CDD" id="cd07851">
    <property type="entry name" value="STKc_p38"/>
    <property type="match status" value="1"/>
</dbReference>
<dbReference type="FunCoup" id="A0A0D2VR23">
    <property type="interactions" value="354"/>
</dbReference>
<dbReference type="PRINTS" id="PR01773">
    <property type="entry name" value="P38MAPKINASE"/>
</dbReference>
<proteinExistence type="predicted"/>
<evidence type="ECO:0000256" key="1">
    <source>
        <dbReference type="ARBA" id="ARBA00001946"/>
    </source>
</evidence>
<keyword evidence="6 9" id="KW-0547">Nucleotide-binding</keyword>
<dbReference type="GO" id="GO:0005524">
    <property type="term" value="F:ATP binding"/>
    <property type="evidence" value="ECO:0007669"/>
    <property type="project" value="UniProtKB-UniRule"/>
</dbReference>
<dbReference type="STRING" id="595528.A0A0D2VR23"/>
<dbReference type="FunFam" id="1.10.510.10:FF:000684">
    <property type="entry name" value="Mitogen-activated protein kinase"/>
    <property type="match status" value="1"/>
</dbReference>
<evidence type="ECO:0000256" key="6">
    <source>
        <dbReference type="ARBA" id="ARBA00022741"/>
    </source>
</evidence>
<dbReference type="EMBL" id="KE346365">
    <property type="protein sequence ID" value="KJE93287.1"/>
    <property type="molecule type" value="Genomic_DNA"/>
</dbReference>
<evidence type="ECO:0000256" key="7">
    <source>
        <dbReference type="ARBA" id="ARBA00022777"/>
    </source>
</evidence>
<dbReference type="FunFam" id="3.30.200.20:FF:000028">
    <property type="entry name" value="Mitogen-activated protein kinase"/>
    <property type="match status" value="1"/>
</dbReference>
<gene>
    <name evidence="11" type="ORF">CAOG_004095</name>
</gene>
<dbReference type="RefSeq" id="XP_004347920.1">
    <property type="nucleotide sequence ID" value="XM_004347870.2"/>
</dbReference>
<dbReference type="InterPro" id="IPR050117">
    <property type="entry name" value="MAPK"/>
</dbReference>
<dbReference type="InterPro" id="IPR000719">
    <property type="entry name" value="Prot_kinase_dom"/>
</dbReference>
<dbReference type="InterPro" id="IPR011009">
    <property type="entry name" value="Kinase-like_dom_sf"/>
</dbReference>
<reference evidence="12" key="1">
    <citation type="submission" date="2011-02" db="EMBL/GenBank/DDBJ databases">
        <title>The Genome Sequence of Capsaspora owczarzaki ATCC 30864.</title>
        <authorList>
            <person name="Russ C."/>
            <person name="Cuomo C."/>
            <person name="Burger G."/>
            <person name="Gray M.W."/>
            <person name="Holland P.W.H."/>
            <person name="King N."/>
            <person name="Lang F.B.F."/>
            <person name="Roger A.J."/>
            <person name="Ruiz-Trillo I."/>
            <person name="Young S.K."/>
            <person name="Zeng Q."/>
            <person name="Gargeya S."/>
            <person name="Alvarado L."/>
            <person name="Berlin A."/>
            <person name="Chapman S.B."/>
            <person name="Chen Z."/>
            <person name="Freedman E."/>
            <person name="Gellesch M."/>
            <person name="Goldberg J."/>
            <person name="Griggs A."/>
            <person name="Gujja S."/>
            <person name="Heilman E."/>
            <person name="Heiman D."/>
            <person name="Howarth C."/>
            <person name="Mehta T."/>
            <person name="Neiman D."/>
            <person name="Pearson M."/>
            <person name="Roberts A."/>
            <person name="Saif S."/>
            <person name="Shea T."/>
            <person name="Shenoy N."/>
            <person name="Sisk P."/>
            <person name="Stolte C."/>
            <person name="Sykes S."/>
            <person name="White J."/>
            <person name="Yandava C."/>
            <person name="Haas B."/>
            <person name="Nusbaum C."/>
            <person name="Birren B."/>
        </authorList>
    </citation>
    <scope>NUCLEOTIDE SEQUENCE</scope>
    <source>
        <strain evidence="12">ATCC 30864</strain>
    </source>
</reference>
<dbReference type="eggNOG" id="KOG0660">
    <property type="taxonomic scope" value="Eukaryota"/>
</dbReference>
<dbReference type="GO" id="GO:0004707">
    <property type="term" value="F:MAP kinase activity"/>
    <property type="evidence" value="ECO:0007669"/>
    <property type="project" value="UniProtKB-EC"/>
</dbReference>
<dbReference type="Gene3D" id="1.10.510.10">
    <property type="entry name" value="Transferase(Phosphotransferase) domain 1"/>
    <property type="match status" value="1"/>
</dbReference>
<organism evidence="11 12">
    <name type="scientific">Capsaspora owczarzaki (strain ATCC 30864)</name>
    <dbReference type="NCBI Taxonomy" id="595528"/>
    <lineage>
        <taxon>Eukaryota</taxon>
        <taxon>Filasterea</taxon>
        <taxon>Capsaspora</taxon>
    </lineage>
</organism>
<dbReference type="OrthoDB" id="192887at2759"/>
<dbReference type="PROSITE" id="PS01351">
    <property type="entry name" value="MAPK"/>
    <property type="match status" value="1"/>
</dbReference>
<keyword evidence="5" id="KW-0808">Transferase</keyword>
<dbReference type="InParanoid" id="A0A0D2VR23"/>
<keyword evidence="7 11" id="KW-0418">Kinase</keyword>
<name>A0A0D2VR23_CAPO3</name>
<evidence type="ECO:0000256" key="2">
    <source>
        <dbReference type="ARBA" id="ARBA00012411"/>
    </source>
</evidence>
<dbReference type="OMA" id="IFDIQRP"/>
<dbReference type="Pfam" id="PF00069">
    <property type="entry name" value="Pkinase"/>
    <property type="match status" value="1"/>
</dbReference>
<dbReference type="InterPro" id="IPR003527">
    <property type="entry name" value="MAP_kinase_CS"/>
</dbReference>
<sequence length="351" mass="39664">MQPGWHSIELNGTAFEVPGRYTHLHPIGLGAFGQVVSADDTVTGQKVAIKKVMKPFQTAIHAKRTFREIRLLRHMHHENIIGLHDLFSTGTSAETMNDVYIVTELMGADLNSIVRTQTLSDEHVCFLVYQILRGLKYVHSAGIIHRDLKPGNLAVNENCDLKILDFGLARVADPEMTGYVATRWYRAPEVMLSWRKYGQGLDIWSVGCIMAELMSGTPLFPGSDHVNQLTLISNIVGSPSKEFVDNIESETARAYVRSMPHRDKIPFERLFSHANPLAIDVLDKMLIFDCEKRITAADALRHPYFSQLHDPDDEPDSSTQFDDSYEAAELTTEKWRVLIWGDIVTFTPENR</sequence>
<accession>A0A0D2VR23</accession>
<feature type="domain" description="Protein kinase" evidence="10">
    <location>
        <begin position="21"/>
        <end position="305"/>
    </location>
</feature>
<dbReference type="InterPro" id="IPR017441">
    <property type="entry name" value="Protein_kinase_ATP_BS"/>
</dbReference>
<dbReference type="Gene3D" id="3.30.200.20">
    <property type="entry name" value="Phosphorylase Kinase, domain 1"/>
    <property type="match status" value="1"/>
</dbReference>
<evidence type="ECO:0000313" key="11">
    <source>
        <dbReference type="EMBL" id="KJE93287.1"/>
    </source>
</evidence>
<evidence type="ECO:0000256" key="5">
    <source>
        <dbReference type="ARBA" id="ARBA00022679"/>
    </source>
</evidence>
<evidence type="ECO:0000313" key="12">
    <source>
        <dbReference type="Proteomes" id="UP000008743"/>
    </source>
</evidence>
<dbReference type="SMR" id="A0A0D2VR23"/>
<comment type="cofactor">
    <cofactor evidence="1">
        <name>Mg(2+)</name>
        <dbReference type="ChEBI" id="CHEBI:18420"/>
    </cofactor>
</comment>
<dbReference type="GO" id="GO:0005737">
    <property type="term" value="C:cytoplasm"/>
    <property type="evidence" value="ECO:0007669"/>
    <property type="project" value="UniProtKB-ARBA"/>
</dbReference>
<feature type="binding site" evidence="9">
    <location>
        <position position="51"/>
    </location>
    <ligand>
        <name>ATP</name>
        <dbReference type="ChEBI" id="CHEBI:30616"/>
    </ligand>
</feature>
<keyword evidence="4" id="KW-0597">Phosphoprotein</keyword>
<evidence type="ECO:0000256" key="8">
    <source>
        <dbReference type="ARBA" id="ARBA00022840"/>
    </source>
</evidence>
<dbReference type="PROSITE" id="PS50011">
    <property type="entry name" value="PROTEIN_KINASE_DOM"/>
    <property type="match status" value="1"/>
</dbReference>
<dbReference type="PROSITE" id="PS00107">
    <property type="entry name" value="PROTEIN_KINASE_ATP"/>
    <property type="match status" value="1"/>
</dbReference>
<dbReference type="SMART" id="SM00220">
    <property type="entry name" value="S_TKc"/>
    <property type="match status" value="1"/>
</dbReference>
<dbReference type="EC" id="2.7.11.24" evidence="2"/>
<keyword evidence="12" id="KW-1185">Reference proteome</keyword>
<reference evidence="11" key="2">
    <citation type="submission" date="2011-02" db="EMBL/GenBank/DDBJ databases">
        <title>The Genome Sequence of Capsaspora owczarzaki ATCC 30864.</title>
        <authorList>
            <consortium name="The Broad Institute Genome Sequencing Platform"/>
            <person name="Russ C."/>
            <person name="Cuomo C."/>
            <person name="Burger G."/>
            <person name="Gray M.W."/>
            <person name="Holland P.W.H."/>
            <person name="King N."/>
            <person name="Lang F.B.F."/>
            <person name="Roger A.J."/>
            <person name="Ruiz-Trillo I."/>
            <person name="Young S.K."/>
            <person name="Zeng Q."/>
            <person name="Gargeya S."/>
            <person name="Alvarado L."/>
            <person name="Berlin A."/>
            <person name="Chapman S.B."/>
            <person name="Chen Z."/>
            <person name="Freedman E."/>
            <person name="Gellesch M."/>
            <person name="Goldberg J."/>
            <person name="Griggs A."/>
            <person name="Gujja S."/>
            <person name="Heilman E."/>
            <person name="Heiman D."/>
            <person name="Howarth C."/>
            <person name="Mehta T."/>
            <person name="Neiman D."/>
            <person name="Pearson M."/>
            <person name="Roberts A."/>
            <person name="Saif S."/>
            <person name="Shea T."/>
            <person name="Shenoy N."/>
            <person name="Sisk P."/>
            <person name="Stolte C."/>
            <person name="Sykes S."/>
            <person name="White J."/>
            <person name="Yandava C."/>
            <person name="Haas B."/>
            <person name="Nusbaum C."/>
            <person name="Birren B."/>
        </authorList>
    </citation>
    <scope>NUCLEOTIDE SEQUENCE</scope>
    <source>
        <strain evidence="11">ATCC 30864</strain>
    </source>
</reference>
<dbReference type="SUPFAM" id="SSF56112">
    <property type="entry name" value="Protein kinase-like (PK-like)"/>
    <property type="match status" value="1"/>
</dbReference>
<keyword evidence="8 9" id="KW-0067">ATP-binding</keyword>